<dbReference type="PANTHER" id="PTHR38600:SF2">
    <property type="entry name" value="SLL0088 PROTEIN"/>
    <property type="match status" value="1"/>
</dbReference>
<dbReference type="Proteomes" id="UP001596455">
    <property type="component" value="Unassembled WGS sequence"/>
</dbReference>
<dbReference type="Pfam" id="PF12840">
    <property type="entry name" value="HTH_20"/>
    <property type="match status" value="1"/>
</dbReference>
<dbReference type="SMART" id="SM00418">
    <property type="entry name" value="HTH_ARSR"/>
    <property type="match status" value="1"/>
</dbReference>
<dbReference type="PANTHER" id="PTHR38600">
    <property type="entry name" value="TRANSCRIPTIONAL REGULATORY PROTEIN"/>
    <property type="match status" value="1"/>
</dbReference>
<comment type="caution">
    <text evidence="2">The sequence shown here is derived from an EMBL/GenBank/DDBJ whole genome shotgun (WGS) entry which is preliminary data.</text>
</comment>
<evidence type="ECO:0000259" key="1">
    <source>
        <dbReference type="PROSITE" id="PS50987"/>
    </source>
</evidence>
<dbReference type="PROSITE" id="PS50987">
    <property type="entry name" value="HTH_ARSR_2"/>
    <property type="match status" value="1"/>
</dbReference>
<dbReference type="NCBIfam" id="NF033788">
    <property type="entry name" value="HTH_metalloreg"/>
    <property type="match status" value="1"/>
</dbReference>
<dbReference type="CDD" id="cd00090">
    <property type="entry name" value="HTH_ARSR"/>
    <property type="match status" value="1"/>
</dbReference>
<feature type="domain" description="HTH arsR-type" evidence="1">
    <location>
        <begin position="1"/>
        <end position="99"/>
    </location>
</feature>
<dbReference type="InterPro" id="IPR001845">
    <property type="entry name" value="HTH_ArsR_DNA-bd_dom"/>
</dbReference>
<dbReference type="RefSeq" id="WP_382390303.1">
    <property type="nucleotide sequence ID" value="NZ_JBHTCQ010000001.1"/>
</dbReference>
<proteinExistence type="predicted"/>
<sequence>MTDDREETAARVFAALADPTRRSILAELAARGPATATDLAGRLPISRQGVAKHLDRLTEAGLTTAETGEGRRIRYRVHTAPMQLAQQFLAAMARDWDARLEQLKNHLEGSP</sequence>
<dbReference type="EMBL" id="JBHTCQ010000001">
    <property type="protein sequence ID" value="MFC7403646.1"/>
    <property type="molecule type" value="Genomic_DNA"/>
</dbReference>
<gene>
    <name evidence="2" type="ORF">ACFQQL_00890</name>
</gene>
<name>A0ABW2Q2B4_9MICO</name>
<dbReference type="InterPro" id="IPR036388">
    <property type="entry name" value="WH-like_DNA-bd_sf"/>
</dbReference>
<dbReference type="SUPFAM" id="SSF46785">
    <property type="entry name" value="Winged helix' DNA-binding domain"/>
    <property type="match status" value="1"/>
</dbReference>
<keyword evidence="3" id="KW-1185">Reference proteome</keyword>
<accession>A0ABW2Q2B4</accession>
<evidence type="ECO:0000313" key="3">
    <source>
        <dbReference type="Proteomes" id="UP001596455"/>
    </source>
</evidence>
<dbReference type="InterPro" id="IPR011991">
    <property type="entry name" value="ArsR-like_HTH"/>
</dbReference>
<reference evidence="3" key="1">
    <citation type="journal article" date="2019" name="Int. J. Syst. Evol. Microbiol.">
        <title>The Global Catalogue of Microorganisms (GCM) 10K type strain sequencing project: providing services to taxonomists for standard genome sequencing and annotation.</title>
        <authorList>
            <consortium name="The Broad Institute Genomics Platform"/>
            <consortium name="The Broad Institute Genome Sequencing Center for Infectious Disease"/>
            <person name="Wu L."/>
            <person name="Ma J."/>
        </authorList>
    </citation>
    <scope>NUCLEOTIDE SEQUENCE [LARGE SCALE GENOMIC DNA]</scope>
    <source>
        <strain evidence="3">JCM 1490</strain>
    </source>
</reference>
<protein>
    <submittedName>
        <fullName evidence="2">ArsR/SmtB family transcription factor</fullName>
    </submittedName>
</protein>
<evidence type="ECO:0000313" key="2">
    <source>
        <dbReference type="EMBL" id="MFC7403646.1"/>
    </source>
</evidence>
<dbReference type="Gene3D" id="1.10.10.10">
    <property type="entry name" value="Winged helix-like DNA-binding domain superfamily/Winged helix DNA-binding domain"/>
    <property type="match status" value="1"/>
</dbReference>
<organism evidence="2 3">
    <name type="scientific">Georgenia alba</name>
    <dbReference type="NCBI Taxonomy" id="2233858"/>
    <lineage>
        <taxon>Bacteria</taxon>
        <taxon>Bacillati</taxon>
        <taxon>Actinomycetota</taxon>
        <taxon>Actinomycetes</taxon>
        <taxon>Micrococcales</taxon>
        <taxon>Bogoriellaceae</taxon>
        <taxon>Georgenia</taxon>
    </lineage>
</organism>
<dbReference type="InterPro" id="IPR036390">
    <property type="entry name" value="WH_DNA-bd_sf"/>
</dbReference>